<evidence type="ECO:0000313" key="2">
    <source>
        <dbReference type="Proteomes" id="UP000464178"/>
    </source>
</evidence>
<gene>
    <name evidence="1" type="ORF">SOIL9_47290</name>
</gene>
<dbReference type="Proteomes" id="UP000464178">
    <property type="component" value="Chromosome"/>
</dbReference>
<proteinExistence type="predicted"/>
<dbReference type="KEGG" id="gms:SOIL9_47290"/>
<organism evidence="1 2">
    <name type="scientific">Gemmata massiliana</name>
    <dbReference type="NCBI Taxonomy" id="1210884"/>
    <lineage>
        <taxon>Bacteria</taxon>
        <taxon>Pseudomonadati</taxon>
        <taxon>Planctomycetota</taxon>
        <taxon>Planctomycetia</taxon>
        <taxon>Gemmatales</taxon>
        <taxon>Gemmataceae</taxon>
        <taxon>Gemmata</taxon>
    </lineage>
</organism>
<accession>A0A6P2CXZ8</accession>
<evidence type="ECO:0000313" key="1">
    <source>
        <dbReference type="EMBL" id="VTR92985.1"/>
    </source>
</evidence>
<sequence length="118" mass="12476">MIPTLLVIGVLSFAPSAEAPKVAQQPQLPFTEICAAGGRVVVRGKEFEATAQRVRVSADGKCLELCGSDSEPACLISRPKDARARTEVTGTRIIYSPSDGTMQVTGSGILRTSVTKEK</sequence>
<reference evidence="1 2" key="1">
    <citation type="submission" date="2019-05" db="EMBL/GenBank/DDBJ databases">
        <authorList>
            <consortium name="Science for Life Laboratories"/>
        </authorList>
    </citation>
    <scope>NUCLEOTIDE SEQUENCE [LARGE SCALE GENOMIC DNA]</scope>
    <source>
        <strain evidence="1">Soil9</strain>
    </source>
</reference>
<dbReference type="AlphaFoldDB" id="A0A6P2CXZ8"/>
<dbReference type="EMBL" id="LR593886">
    <property type="protein sequence ID" value="VTR92985.1"/>
    <property type="molecule type" value="Genomic_DNA"/>
</dbReference>
<dbReference type="RefSeq" id="WP_162667777.1">
    <property type="nucleotide sequence ID" value="NZ_LR593886.1"/>
</dbReference>
<name>A0A6P2CXZ8_9BACT</name>
<keyword evidence="2" id="KW-1185">Reference proteome</keyword>
<protein>
    <submittedName>
        <fullName evidence="1">Uncharacterized protein</fullName>
    </submittedName>
</protein>